<reference evidence="4 5" key="1">
    <citation type="journal article" date="2014" name="PLoS Genet.">
        <title>Analysis of the Phlebiopsis gigantea genome, transcriptome and secretome provides insight into its pioneer colonization strategies of wood.</title>
        <authorList>
            <person name="Hori C."/>
            <person name="Ishida T."/>
            <person name="Igarashi K."/>
            <person name="Samejima M."/>
            <person name="Suzuki H."/>
            <person name="Master E."/>
            <person name="Ferreira P."/>
            <person name="Ruiz-Duenas F.J."/>
            <person name="Held B."/>
            <person name="Canessa P."/>
            <person name="Larrondo L.F."/>
            <person name="Schmoll M."/>
            <person name="Druzhinina I.S."/>
            <person name="Kubicek C.P."/>
            <person name="Gaskell J.A."/>
            <person name="Kersten P."/>
            <person name="St John F."/>
            <person name="Glasner J."/>
            <person name="Sabat G."/>
            <person name="Splinter BonDurant S."/>
            <person name="Syed K."/>
            <person name="Yadav J."/>
            <person name="Mgbeahuruike A.C."/>
            <person name="Kovalchuk A."/>
            <person name="Asiegbu F.O."/>
            <person name="Lackner G."/>
            <person name="Hoffmeister D."/>
            <person name="Rencoret J."/>
            <person name="Gutierrez A."/>
            <person name="Sun H."/>
            <person name="Lindquist E."/>
            <person name="Barry K."/>
            <person name="Riley R."/>
            <person name="Grigoriev I.V."/>
            <person name="Henrissat B."/>
            <person name="Kues U."/>
            <person name="Berka R.M."/>
            <person name="Martinez A.T."/>
            <person name="Covert S.F."/>
            <person name="Blanchette R.A."/>
            <person name="Cullen D."/>
        </authorList>
    </citation>
    <scope>NUCLEOTIDE SEQUENCE [LARGE SCALE GENOMIC DNA]</scope>
    <source>
        <strain evidence="4 5">11061_1 CR5-6</strain>
    </source>
</reference>
<dbReference type="OrthoDB" id="4179406at2759"/>
<accession>A0A0C3NYH1</accession>
<keyword evidence="3" id="KW-0472">Membrane</keyword>
<gene>
    <name evidence="4" type="ORF">PHLGIDRAFT_33877</name>
</gene>
<sequence>MATQNALSTSRGSTPAQIDELDNVQRLSETTPGPTEREVGFTDDANWEDEPGYNLANPHEKSPPPIGSSPRSVRRRKATGRKVFVAQPNPTRKTKTKGNISENSAPLVNINKEQLKGALNHGASHGASYLLGIVKDALWLLRKPLSAILFVYILAYLLALTSSAFRAVVAPLCWVPGIASTPMCYTPPKIPRFADYPKLAEIQGATFEQLLDETVGGSGLSLEIKKAEMATSDLVTLVKVSKFKSKDLLAQHLEGFVDAAKKTSRGLQRFSSRVSGAVDNIIAVNDHALHTIEEHTKPDSVLSYLNPFSNALTTREVVTRTFTEAMSVLATQMQRVVLEAEVSVRNLDHLEEMLVTVHEMASRENADITAAKEELLAQLWTILGGNRKELRGMDGHLYLLRHIGEYRARAMAHVVAALQAVTAMSEDMEDLRERVSAPELVGDKIPVEVHMKAIRAGLERLKEDRIKAQKREEDTYKRIAGIQDDDS</sequence>
<keyword evidence="5" id="KW-1185">Reference proteome</keyword>
<dbReference type="HOGENOM" id="CLU_026455_1_0_1"/>
<evidence type="ECO:0000313" key="5">
    <source>
        <dbReference type="Proteomes" id="UP000053257"/>
    </source>
</evidence>
<keyword evidence="3" id="KW-0812">Transmembrane</keyword>
<dbReference type="STRING" id="745531.A0A0C3NYH1"/>
<proteinExistence type="predicted"/>
<name>A0A0C3NYH1_PHLG1</name>
<evidence type="ECO:0000256" key="3">
    <source>
        <dbReference type="SAM" id="Phobius"/>
    </source>
</evidence>
<dbReference type="AlphaFoldDB" id="A0A0C3NYH1"/>
<evidence type="ECO:0000256" key="2">
    <source>
        <dbReference type="SAM" id="MobiDB-lite"/>
    </source>
</evidence>
<dbReference type="EMBL" id="KN840454">
    <property type="protein sequence ID" value="KIP10509.1"/>
    <property type="molecule type" value="Genomic_DNA"/>
</dbReference>
<feature type="compositionally biased region" description="Polar residues" evidence="2">
    <location>
        <begin position="1"/>
        <end position="16"/>
    </location>
</feature>
<keyword evidence="1" id="KW-0175">Coiled coil</keyword>
<feature type="region of interest" description="Disordered" evidence="2">
    <location>
        <begin position="1"/>
        <end position="78"/>
    </location>
</feature>
<evidence type="ECO:0000256" key="1">
    <source>
        <dbReference type="SAM" id="Coils"/>
    </source>
</evidence>
<feature type="coiled-coil region" evidence="1">
    <location>
        <begin position="451"/>
        <end position="478"/>
    </location>
</feature>
<evidence type="ECO:0000313" key="4">
    <source>
        <dbReference type="EMBL" id="KIP10509.1"/>
    </source>
</evidence>
<dbReference type="Proteomes" id="UP000053257">
    <property type="component" value="Unassembled WGS sequence"/>
</dbReference>
<protein>
    <submittedName>
        <fullName evidence="4">Uncharacterized protein</fullName>
    </submittedName>
</protein>
<organism evidence="4 5">
    <name type="scientific">Phlebiopsis gigantea (strain 11061_1 CR5-6)</name>
    <name type="common">White-rot fungus</name>
    <name type="synonym">Peniophora gigantea</name>
    <dbReference type="NCBI Taxonomy" id="745531"/>
    <lineage>
        <taxon>Eukaryota</taxon>
        <taxon>Fungi</taxon>
        <taxon>Dikarya</taxon>
        <taxon>Basidiomycota</taxon>
        <taxon>Agaricomycotina</taxon>
        <taxon>Agaricomycetes</taxon>
        <taxon>Polyporales</taxon>
        <taxon>Phanerochaetaceae</taxon>
        <taxon>Phlebiopsis</taxon>
    </lineage>
</organism>
<keyword evidence="3" id="KW-1133">Transmembrane helix</keyword>
<feature type="transmembrane region" description="Helical" evidence="3">
    <location>
        <begin position="145"/>
        <end position="165"/>
    </location>
</feature>